<evidence type="ECO:0000313" key="4">
    <source>
        <dbReference type="Proteomes" id="UP000006177"/>
    </source>
</evidence>
<dbReference type="RefSeq" id="WP_014960279.1">
    <property type="nucleotide sequence ID" value="NC_018649.1"/>
</dbReference>
<evidence type="ECO:0000259" key="1">
    <source>
        <dbReference type="Pfam" id="PF14355"/>
    </source>
</evidence>
<dbReference type="Proteomes" id="UP000006177">
    <property type="component" value="Chromosome"/>
</dbReference>
<evidence type="ECO:0000313" key="3">
    <source>
        <dbReference type="EMBL" id="AFS52762.1"/>
    </source>
</evidence>
<dbReference type="PATRIC" id="fig|1048260.3.peg.563"/>
<gene>
    <name evidence="3" type="ordered locus">LFML04_0525</name>
</gene>
<dbReference type="HOGENOM" id="CLU_064307_0_0_0"/>
<dbReference type="InterPro" id="IPR041427">
    <property type="entry name" value="AbiJ-NTD3"/>
</dbReference>
<dbReference type="InterPro" id="IPR026001">
    <property type="entry name" value="Abi-like_C"/>
</dbReference>
<accession>J9ZAN2</accession>
<dbReference type="AlphaFoldDB" id="J9ZAN2"/>
<sequence length="413" mass="47409">MSDLADKLESILATATEMLMTEGNTRAAEILQTSTPRLEETGYDNWNGGTTIWTIFLLLAPTEYAKIKETHRKILEEEINNRLKPILSQFTDDWYGVTIAPRLDHNPEWRHSKNNVSRSTRQNIIDGLKIDNIKWNGKLDEVEFLQRIFDLEHLPSDDSRFKNAARDIWQHRINNPDDWPDDWIFDDSRFNLLNGPSDKFLKFLCEIVHPVVRPDRNETLKLVQDFNEQLRKEGWNLVEEEKIGGRPRFVPKQIQLDGGRSISRARSVADALEAGWMQKEIERLENWVDRDPALAIGTAKELVESCCKTILSKRGIEVPNNLDMSDLTKKLTKELKLVPEGISDEAKGAETIRLILRNLSALTKYLAELRGLYGSGHGRDGKHRGLEPRHARLSVGVAVAFIDFVTETYKERC</sequence>
<evidence type="ECO:0008006" key="5">
    <source>
        <dbReference type="Google" id="ProtNLM"/>
    </source>
</evidence>
<feature type="domain" description="Abortive infection protein-like C-terminal" evidence="1">
    <location>
        <begin position="326"/>
        <end position="406"/>
    </location>
</feature>
<dbReference type="Pfam" id="PF14355">
    <property type="entry name" value="Abi_C"/>
    <property type="match status" value="1"/>
</dbReference>
<organism evidence="3 4">
    <name type="scientific">Leptospirillum ferriphilum (strain ML-04)</name>
    <dbReference type="NCBI Taxonomy" id="1048260"/>
    <lineage>
        <taxon>Bacteria</taxon>
        <taxon>Pseudomonadati</taxon>
        <taxon>Nitrospirota</taxon>
        <taxon>Nitrospiria</taxon>
        <taxon>Nitrospirales</taxon>
        <taxon>Nitrospiraceae</taxon>
        <taxon>Leptospirillum</taxon>
    </lineage>
</organism>
<name>J9ZAN2_LEPFM</name>
<dbReference type="EMBL" id="CP002919">
    <property type="protein sequence ID" value="AFS52762.1"/>
    <property type="molecule type" value="Genomic_DNA"/>
</dbReference>
<reference evidence="3 4" key="1">
    <citation type="journal article" date="2011" name="J. Microbiol.">
        <title>Complete genome of Leptospirillum ferriphilum ML-04 provides insight into its physiology and environmental adaptation.</title>
        <authorList>
            <person name="Mi S."/>
            <person name="Song J."/>
            <person name="Lin J."/>
            <person name="Che Y."/>
            <person name="Zheng H."/>
            <person name="Lin J."/>
        </authorList>
    </citation>
    <scope>NUCLEOTIDE SEQUENCE [LARGE SCALE GENOMIC DNA]</scope>
    <source>
        <strain evidence="3 4">ML-04</strain>
    </source>
</reference>
<dbReference type="Pfam" id="PF18860">
    <property type="entry name" value="AbiJ_NTD3"/>
    <property type="match status" value="1"/>
</dbReference>
<evidence type="ECO:0000259" key="2">
    <source>
        <dbReference type="Pfam" id="PF18860"/>
    </source>
</evidence>
<dbReference type="KEGG" id="lfi:LFML04_0525"/>
<feature type="domain" description="AbiJ-NTD3" evidence="2">
    <location>
        <begin position="116"/>
        <end position="282"/>
    </location>
</feature>
<protein>
    <recommendedName>
        <fullName evidence="5">Abortive infection protein-like C-terminal domain-containing protein</fullName>
    </recommendedName>
</protein>
<proteinExistence type="predicted"/>